<gene>
    <name evidence="2" type="ORF">E8P82_12355</name>
</gene>
<dbReference type="OrthoDB" id="583369at2"/>
<organism evidence="2 3">
    <name type="scientific">Arthrobacter echini</name>
    <dbReference type="NCBI Taxonomy" id="1529066"/>
    <lineage>
        <taxon>Bacteria</taxon>
        <taxon>Bacillati</taxon>
        <taxon>Actinomycetota</taxon>
        <taxon>Actinomycetes</taxon>
        <taxon>Micrococcales</taxon>
        <taxon>Micrococcaceae</taxon>
        <taxon>Arthrobacter</taxon>
    </lineage>
</organism>
<proteinExistence type="predicted"/>
<evidence type="ECO:0000313" key="2">
    <source>
        <dbReference type="EMBL" id="THJ65525.1"/>
    </source>
</evidence>
<accession>A0A4S5E2B7</accession>
<reference evidence="2 3" key="1">
    <citation type="submission" date="2019-04" db="EMBL/GenBank/DDBJ databases">
        <authorList>
            <person name="Liu Q."/>
            <person name="Xin Y.-H."/>
        </authorList>
    </citation>
    <scope>NUCLEOTIDE SEQUENCE [LARGE SCALE GENOMIC DNA]</scope>
    <source>
        <strain evidence="2 3">AM23</strain>
    </source>
</reference>
<evidence type="ECO:0000256" key="1">
    <source>
        <dbReference type="SAM" id="Coils"/>
    </source>
</evidence>
<sequence length="203" mass="22937">MDDALRNNGFLATRRAITGAVQSAVTDDYKDVASELAGMLMAFARLGYDDGTDPSIKTFSRMSTASNLKLTDAARANLRDRLVRFITIPNLILAARAAYVERDHERLLTESNIRTDIRPQLSKNGIAQVVVPWHSLRFQYAVQNQEKEESQTIVLDHQDLVILREQIDEALNAQRKIQEQMQSASIEVWDPYTPQNFEGSAEK</sequence>
<dbReference type="EMBL" id="SSWH01000011">
    <property type="protein sequence ID" value="THJ65525.1"/>
    <property type="molecule type" value="Genomic_DNA"/>
</dbReference>
<dbReference type="Proteomes" id="UP000305233">
    <property type="component" value="Unassembled WGS sequence"/>
</dbReference>
<keyword evidence="3" id="KW-1185">Reference proteome</keyword>
<dbReference type="AlphaFoldDB" id="A0A4S5E2B7"/>
<feature type="coiled-coil region" evidence="1">
    <location>
        <begin position="160"/>
        <end position="187"/>
    </location>
</feature>
<protein>
    <submittedName>
        <fullName evidence="2">Uncharacterized protein</fullName>
    </submittedName>
</protein>
<keyword evidence="1" id="KW-0175">Coiled coil</keyword>
<evidence type="ECO:0000313" key="3">
    <source>
        <dbReference type="Proteomes" id="UP000305233"/>
    </source>
</evidence>
<name>A0A4S5E2B7_9MICC</name>
<dbReference type="RefSeq" id="WP_136455269.1">
    <property type="nucleotide sequence ID" value="NZ_SSWH01000011.1"/>
</dbReference>
<comment type="caution">
    <text evidence="2">The sequence shown here is derived from an EMBL/GenBank/DDBJ whole genome shotgun (WGS) entry which is preliminary data.</text>
</comment>